<feature type="region of interest" description="Disordered" evidence="1">
    <location>
        <begin position="791"/>
        <end position="815"/>
    </location>
</feature>
<proteinExistence type="predicted"/>
<comment type="caution">
    <text evidence="3">The sequence shown here is derived from an EMBL/GenBank/DDBJ whole genome shotgun (WGS) entry which is preliminary data.</text>
</comment>
<dbReference type="SUPFAM" id="SSF82866">
    <property type="entry name" value="Multidrug efflux transporter AcrB transmembrane domain"/>
    <property type="match status" value="2"/>
</dbReference>
<evidence type="ECO:0000313" key="4">
    <source>
        <dbReference type="Proteomes" id="UP000295560"/>
    </source>
</evidence>
<dbReference type="EMBL" id="SMFZ01000001">
    <property type="protein sequence ID" value="TCK26277.1"/>
    <property type="molecule type" value="Genomic_DNA"/>
</dbReference>
<dbReference type="PANTHER" id="PTHR33406">
    <property type="entry name" value="MEMBRANE PROTEIN MJ1562-RELATED"/>
    <property type="match status" value="1"/>
</dbReference>
<feature type="transmembrane region" description="Helical" evidence="2">
    <location>
        <begin position="741"/>
        <end position="760"/>
    </location>
</feature>
<evidence type="ECO:0000256" key="1">
    <source>
        <dbReference type="SAM" id="MobiDB-lite"/>
    </source>
</evidence>
<dbReference type="RefSeq" id="WP_132423281.1">
    <property type="nucleotide sequence ID" value="NZ_SMFZ01000001.1"/>
</dbReference>
<keyword evidence="2" id="KW-0472">Membrane</keyword>
<feature type="transmembrane region" description="Helical" evidence="2">
    <location>
        <begin position="313"/>
        <end position="332"/>
    </location>
</feature>
<dbReference type="PANTHER" id="PTHR33406:SF13">
    <property type="entry name" value="MEMBRANE PROTEIN YDFJ"/>
    <property type="match status" value="1"/>
</dbReference>
<evidence type="ECO:0000313" key="3">
    <source>
        <dbReference type="EMBL" id="TCK26277.1"/>
    </source>
</evidence>
<dbReference type="InterPro" id="IPR050545">
    <property type="entry name" value="Mycobact_MmpL"/>
</dbReference>
<dbReference type="OrthoDB" id="3609669at2"/>
<gene>
    <name evidence="3" type="ORF">EV378_2106</name>
</gene>
<protein>
    <recommendedName>
        <fullName evidence="5">Membrane transport protein MMPL domain-containing protein</fullName>
    </recommendedName>
</protein>
<evidence type="ECO:0000256" key="2">
    <source>
        <dbReference type="SAM" id="Phobius"/>
    </source>
</evidence>
<feature type="transmembrane region" description="Helical" evidence="2">
    <location>
        <begin position="766"/>
        <end position="788"/>
    </location>
</feature>
<feature type="transmembrane region" description="Helical" evidence="2">
    <location>
        <begin position="365"/>
        <end position="386"/>
    </location>
</feature>
<sequence length="815" mass="84480">MSRRGHSPARALRRPFAAAVALGRAGLATVSTAARRPAPAGREARSAQAAPDVSRTRRAGSVVGVVVALGLLIGGLAQVDVSTGVDSFLPANDPAVDALHDYAGAFGSDATVVLLESPGPRSLLEGDQLQSLLRLEGELARLPDVSAVYGPATVLNQVAGRAQDLLAELVGRRDGVRGTARAQAAAAGASPEEADRAADKASAEFDRRYGTLLARGLPSGLPTIRNQQFVENAIYDEQGRPRPQWRFVVPSDRSVALLVRPRQELDQGSTEVLVDRVGDLVDRSGLDTTRTTVSGVPAVVAGLGHQVRQEVPLLGGLAVVGVALCLVATPWASTRRRRLMPVAVTLLATATTMAVYGWIGHPLSLGVVAFLPVLLGVGSYYPIYWAQRAERRVVVTVALATAVSFGALALSPMPFVRDLGLSLALGVLASCGAAALVTRTMRLDEPTEPVEATGPAADGPNRTRLATRVAAVVLAGAVAAAGWASLPAIPLTADFTSFTKGLAVGDDVEHLQRSLGTSGEVDVVLRGPDVTSPEAMAWMSEAEKSIVSRYGDVLRPVTSVPQMMRFLGSEPTPEQISAALRLLPPYLLGAVVGPDATVASLAFGSTQQDAVELEQLRDTVLTGLPAPPSGYRVEVTGLPMLAAHGYDLIDGERYLANGIGVLAAGLVLLIGLGRRRADAGRAVLAAAIATGVGLSLTWLFGVALNPVTVTLGALTAAVGCEFSVMLAEAARSGQIRLRRSVALAAATSGVGYLVLAASGLQAIREFGLLLAVSVLLALGAARLAVWVWPPRPTPQPPGSSPEHEPRSLELTGVGA</sequence>
<feature type="transmembrane region" description="Helical" evidence="2">
    <location>
        <begin position="654"/>
        <end position="672"/>
    </location>
</feature>
<dbReference type="GO" id="GO:0005886">
    <property type="term" value="C:plasma membrane"/>
    <property type="evidence" value="ECO:0007669"/>
    <property type="project" value="TreeGrafter"/>
</dbReference>
<reference evidence="3 4" key="1">
    <citation type="submission" date="2019-03" db="EMBL/GenBank/DDBJ databases">
        <title>Sequencing the genomes of 1000 actinobacteria strains.</title>
        <authorList>
            <person name="Klenk H.-P."/>
        </authorList>
    </citation>
    <scope>NUCLEOTIDE SEQUENCE [LARGE SCALE GENOMIC DNA]</scope>
    <source>
        <strain evidence="3 4">DSM 44969</strain>
    </source>
</reference>
<dbReference type="Proteomes" id="UP000295560">
    <property type="component" value="Unassembled WGS sequence"/>
</dbReference>
<evidence type="ECO:0008006" key="5">
    <source>
        <dbReference type="Google" id="ProtNLM"/>
    </source>
</evidence>
<keyword evidence="2" id="KW-0812">Transmembrane</keyword>
<feature type="transmembrane region" description="Helical" evidence="2">
    <location>
        <begin position="684"/>
        <end position="703"/>
    </location>
</feature>
<dbReference type="AlphaFoldDB" id="A0A4R1HUB3"/>
<feature type="transmembrane region" description="Helical" evidence="2">
    <location>
        <begin position="339"/>
        <end position="359"/>
    </location>
</feature>
<keyword evidence="4" id="KW-1185">Reference proteome</keyword>
<feature type="transmembrane region" description="Helical" evidence="2">
    <location>
        <begin position="393"/>
        <end position="413"/>
    </location>
</feature>
<accession>A0A4R1HUB3</accession>
<keyword evidence="2" id="KW-1133">Transmembrane helix</keyword>
<name>A0A4R1HUB3_PSEEN</name>
<feature type="transmembrane region" description="Helical" evidence="2">
    <location>
        <begin position="419"/>
        <end position="437"/>
    </location>
</feature>
<feature type="transmembrane region" description="Helical" evidence="2">
    <location>
        <begin position="709"/>
        <end position="729"/>
    </location>
</feature>
<feature type="transmembrane region" description="Helical" evidence="2">
    <location>
        <begin position="469"/>
        <end position="489"/>
    </location>
</feature>
<organism evidence="3 4">
    <name type="scientific">Pseudonocardia endophytica</name>
    <dbReference type="NCBI Taxonomy" id="401976"/>
    <lineage>
        <taxon>Bacteria</taxon>
        <taxon>Bacillati</taxon>
        <taxon>Actinomycetota</taxon>
        <taxon>Actinomycetes</taxon>
        <taxon>Pseudonocardiales</taxon>
        <taxon>Pseudonocardiaceae</taxon>
        <taxon>Pseudonocardia</taxon>
    </lineage>
</organism>
<feature type="region of interest" description="Disordered" evidence="1">
    <location>
        <begin position="33"/>
        <end position="53"/>
    </location>
</feature>